<reference evidence="1 2" key="1">
    <citation type="submission" date="2023-08" db="EMBL/GenBank/DDBJ databases">
        <title>Functional and genomic diversity of the sorghum phyllosphere microbiome.</title>
        <authorList>
            <person name="Shade A."/>
        </authorList>
    </citation>
    <scope>NUCLEOTIDE SEQUENCE [LARGE SCALE GENOMIC DNA]</scope>
    <source>
        <strain evidence="1 2">SORGH_AS_0445</strain>
    </source>
</reference>
<sequence length="582" mass="64710">MALGYRTILTADPSEDNLNEMIRAFSAWVTRKKGYAELPSSGALTHPSGATLTASTYANNDASISAKRWRIVEDWAPPKWYENPDTSRTGVTNVTLALAEDKLWLWVDVEPPTLLWTSSNGREVEEVQMSGRPTFVQDILNAVNMSDGGAEPVSEFQVIASESHVEELARVLADSTRIGAVFVAATPDGTDATEWAEKITKLAGQIQGMGIGYALTPEARALFNRRYGGAGHWVSPGAMRTFLPGADLSDRQDAFKHRLLHASTLRDSPEVRIRRILRNAQLKRLSALRIPDVLREVDYEFLRNERLQPFAALHEPVSARQADEDEASVWRALAELAESEVAKGLEENRALAQRASTAEDFLAELQAENDDQYALLTKRREEAATLLRQVDYLRRELTNLGADGAAAAWSFVDDERPGEYPETFAELLDRVKELKGVRFTGDIEDALELDEHTVLGQAAVMKTWDALVTFDTYSHARTDGRFDQSLSHFITHQKDHPHRVQIGKVVWSEGETVKSNERFRAQRTLPVATKVDPSGKVLMVAHVKLSNLTGVAPRLYFLDTYSAVGHVTVGYLGSHMDNTLTN</sequence>
<dbReference type="Proteomes" id="UP001249291">
    <property type="component" value="Unassembled WGS sequence"/>
</dbReference>
<protein>
    <submittedName>
        <fullName evidence="1">Uncharacterized protein</fullName>
    </submittedName>
</protein>
<comment type="caution">
    <text evidence="1">The sequence shown here is derived from an EMBL/GenBank/DDBJ whole genome shotgun (WGS) entry which is preliminary data.</text>
</comment>
<evidence type="ECO:0000313" key="1">
    <source>
        <dbReference type="EMBL" id="MDR6143387.1"/>
    </source>
</evidence>
<name>A0ABU1HTK8_9MICO</name>
<proteinExistence type="predicted"/>
<dbReference type="EMBL" id="JAVIZQ010000001">
    <property type="protein sequence ID" value="MDR6143387.1"/>
    <property type="molecule type" value="Genomic_DNA"/>
</dbReference>
<keyword evidence="2" id="KW-1185">Reference proteome</keyword>
<evidence type="ECO:0000313" key="2">
    <source>
        <dbReference type="Proteomes" id="UP001249291"/>
    </source>
</evidence>
<organism evidence="1 2">
    <name type="scientific">Microbacterium foliorum</name>
    <dbReference type="NCBI Taxonomy" id="104336"/>
    <lineage>
        <taxon>Bacteria</taxon>
        <taxon>Bacillati</taxon>
        <taxon>Actinomycetota</taxon>
        <taxon>Actinomycetes</taxon>
        <taxon>Micrococcales</taxon>
        <taxon>Microbacteriaceae</taxon>
        <taxon>Microbacterium</taxon>
    </lineage>
</organism>
<dbReference type="RefSeq" id="WP_309692396.1">
    <property type="nucleotide sequence ID" value="NZ_JAVIZQ010000001.1"/>
</dbReference>
<gene>
    <name evidence="1" type="ORF">QE375_002941</name>
</gene>
<accession>A0ABU1HTK8</accession>